<dbReference type="SUPFAM" id="SSF53850">
    <property type="entry name" value="Periplasmic binding protein-like II"/>
    <property type="match status" value="1"/>
</dbReference>
<sequence>MSAKKLFFFLLLLFFFNACQPANKKEEVVVRAVADPETLNPIGFSSANAVQIIALLYQSLLTIDLQDQQLKPLLVEKLPAVRQEKGKSYFTYQLRKEAVWDDQNPITGRDVAFTLKVIKAPLVKNNKLRIALDYVQDIKLDPRDPRKFTIECEGYVPEMGWETGDFAILPVHLVDPQHLLDEFSVPDLINQYDSLSNHPKIKTFADWFNSARFTRDKQFLKGSGGYELVDWKTGQYVRLKQKENWWATRLKPQLSYITAQPANINFQIIPENYSALVALNNGQLDVFSGIPPTNFVKLKRDKSFLERYALFTPATYDFTYIGINGRNKKFADKRTRQALAHLLDIPKIITITQHNFAKPTVGIVNPIDKQFYNDSIQPYSLNLQEAEHLLRLAGWQQKNNGWQKQINGQVIPLAIKFNYRAGNNEFENIAVIFQEAAAKIHIPVTIEPLESVLLSNKLRAQDFEVTIRYSMGNPGAFNYKPILHSESAVPGGLNFTGFGTTQSDKLIEAISQTKDNTQRAKLLRKFQEVMHEESNLIFLYFNIDRLAIHKHFTNLKVSAVKPGYDISAFTLKSN</sequence>
<dbReference type="GO" id="GO:0030288">
    <property type="term" value="C:outer membrane-bounded periplasmic space"/>
    <property type="evidence" value="ECO:0007669"/>
    <property type="project" value="UniProtKB-ARBA"/>
</dbReference>
<keyword evidence="2" id="KW-0813">Transport</keyword>
<name>A0A2T2YH80_9BACT</name>
<keyword evidence="3 4" id="KW-0732">Signal</keyword>
<organism evidence="6 7">
    <name type="scientific">Adhaeribacter arboris</name>
    <dbReference type="NCBI Taxonomy" id="2072846"/>
    <lineage>
        <taxon>Bacteria</taxon>
        <taxon>Pseudomonadati</taxon>
        <taxon>Bacteroidota</taxon>
        <taxon>Cytophagia</taxon>
        <taxon>Cytophagales</taxon>
        <taxon>Hymenobacteraceae</taxon>
        <taxon>Adhaeribacter</taxon>
    </lineage>
</organism>
<dbReference type="PANTHER" id="PTHR30290">
    <property type="entry name" value="PERIPLASMIC BINDING COMPONENT OF ABC TRANSPORTER"/>
    <property type="match status" value="1"/>
</dbReference>
<evidence type="ECO:0000313" key="7">
    <source>
        <dbReference type="Proteomes" id="UP000240357"/>
    </source>
</evidence>
<feature type="domain" description="Solute-binding protein family 5" evidence="5">
    <location>
        <begin position="70"/>
        <end position="474"/>
    </location>
</feature>
<dbReference type="InterPro" id="IPR030678">
    <property type="entry name" value="Peptide/Ni-bd"/>
</dbReference>
<dbReference type="InterPro" id="IPR039424">
    <property type="entry name" value="SBP_5"/>
</dbReference>
<dbReference type="OrthoDB" id="9772924at2"/>
<dbReference type="EMBL" id="PYFT01000001">
    <property type="protein sequence ID" value="PSR54861.1"/>
    <property type="molecule type" value="Genomic_DNA"/>
</dbReference>
<dbReference type="Proteomes" id="UP000240357">
    <property type="component" value="Unassembled WGS sequence"/>
</dbReference>
<keyword evidence="7" id="KW-1185">Reference proteome</keyword>
<gene>
    <name evidence="6" type="ORF">AHMF7605_15795</name>
</gene>
<dbReference type="AlphaFoldDB" id="A0A2T2YH80"/>
<dbReference type="GO" id="GO:1904680">
    <property type="term" value="F:peptide transmembrane transporter activity"/>
    <property type="evidence" value="ECO:0007669"/>
    <property type="project" value="TreeGrafter"/>
</dbReference>
<evidence type="ECO:0000256" key="4">
    <source>
        <dbReference type="SAM" id="SignalP"/>
    </source>
</evidence>
<comment type="caution">
    <text evidence="6">The sequence shown here is derived from an EMBL/GenBank/DDBJ whole genome shotgun (WGS) entry which is preliminary data.</text>
</comment>
<dbReference type="RefSeq" id="WP_106930932.1">
    <property type="nucleotide sequence ID" value="NZ_PYFT01000001.1"/>
</dbReference>
<reference evidence="6 7" key="1">
    <citation type="submission" date="2018-03" db="EMBL/GenBank/DDBJ databases">
        <title>Adhaeribacter sp. HMF7605 Genome sequencing and assembly.</title>
        <authorList>
            <person name="Kang H."/>
            <person name="Kang J."/>
            <person name="Cha I."/>
            <person name="Kim H."/>
            <person name="Joh K."/>
        </authorList>
    </citation>
    <scope>NUCLEOTIDE SEQUENCE [LARGE SCALE GENOMIC DNA]</scope>
    <source>
        <strain evidence="6 7">HMF7605</strain>
    </source>
</reference>
<dbReference type="GO" id="GO:0015833">
    <property type="term" value="P:peptide transport"/>
    <property type="evidence" value="ECO:0007669"/>
    <property type="project" value="TreeGrafter"/>
</dbReference>
<evidence type="ECO:0000256" key="3">
    <source>
        <dbReference type="ARBA" id="ARBA00022729"/>
    </source>
</evidence>
<evidence type="ECO:0000313" key="6">
    <source>
        <dbReference type="EMBL" id="PSR54861.1"/>
    </source>
</evidence>
<comment type="similarity">
    <text evidence="1">Belongs to the bacterial solute-binding protein 5 family.</text>
</comment>
<dbReference type="GO" id="GO:0043190">
    <property type="term" value="C:ATP-binding cassette (ABC) transporter complex"/>
    <property type="evidence" value="ECO:0007669"/>
    <property type="project" value="InterPro"/>
</dbReference>
<dbReference type="PANTHER" id="PTHR30290:SF9">
    <property type="entry name" value="OLIGOPEPTIDE-BINDING PROTEIN APPA"/>
    <property type="match status" value="1"/>
</dbReference>
<feature type="signal peptide" evidence="4">
    <location>
        <begin position="1"/>
        <end position="24"/>
    </location>
</feature>
<feature type="chain" id="PRO_5015672382" evidence="4">
    <location>
        <begin position="25"/>
        <end position="574"/>
    </location>
</feature>
<evidence type="ECO:0000259" key="5">
    <source>
        <dbReference type="Pfam" id="PF00496"/>
    </source>
</evidence>
<dbReference type="InterPro" id="IPR000914">
    <property type="entry name" value="SBP_5_dom"/>
</dbReference>
<dbReference type="Pfam" id="PF00496">
    <property type="entry name" value="SBP_bac_5"/>
    <property type="match status" value="1"/>
</dbReference>
<accession>A0A2T2YH80</accession>
<evidence type="ECO:0000256" key="2">
    <source>
        <dbReference type="ARBA" id="ARBA00022448"/>
    </source>
</evidence>
<dbReference type="Gene3D" id="3.10.105.10">
    <property type="entry name" value="Dipeptide-binding Protein, Domain 3"/>
    <property type="match status" value="1"/>
</dbReference>
<evidence type="ECO:0000256" key="1">
    <source>
        <dbReference type="ARBA" id="ARBA00005695"/>
    </source>
</evidence>
<dbReference type="Gene3D" id="3.40.190.10">
    <property type="entry name" value="Periplasmic binding protein-like II"/>
    <property type="match status" value="1"/>
</dbReference>
<proteinExistence type="inferred from homology"/>
<dbReference type="PIRSF" id="PIRSF002741">
    <property type="entry name" value="MppA"/>
    <property type="match status" value="1"/>
</dbReference>
<protein>
    <submittedName>
        <fullName evidence="6">ABC transporter substrate-binding protein</fullName>
    </submittedName>
</protein>